<evidence type="ECO:0000313" key="3">
    <source>
        <dbReference type="EMBL" id="ODM88828.1"/>
    </source>
</evidence>
<feature type="chain" id="PRO_5008903574" description="TNFR-Cys domain-containing protein" evidence="1">
    <location>
        <begin position="26"/>
        <end position="115"/>
    </location>
</feature>
<reference evidence="3 4" key="1">
    <citation type="journal article" date="2016" name="Genome Biol. Evol.">
        <title>Gene Family Evolution Reflects Adaptation to Soil Environmental Stressors in the Genome of the Collembolan Orchesella cincta.</title>
        <authorList>
            <person name="Faddeeva-Vakhrusheva A."/>
            <person name="Derks M.F."/>
            <person name="Anvar S.Y."/>
            <person name="Agamennone V."/>
            <person name="Suring W."/>
            <person name="Smit S."/>
            <person name="van Straalen N.M."/>
            <person name="Roelofs D."/>
        </authorList>
    </citation>
    <scope>NUCLEOTIDE SEQUENCE [LARGE SCALE GENOMIC DNA]</scope>
    <source>
        <tissue evidence="3">Mixed pool</tissue>
    </source>
</reference>
<evidence type="ECO:0000259" key="2">
    <source>
        <dbReference type="PROSITE" id="PS00652"/>
    </source>
</evidence>
<keyword evidence="4" id="KW-1185">Reference proteome</keyword>
<dbReference type="Proteomes" id="UP000094527">
    <property type="component" value="Unassembled WGS sequence"/>
</dbReference>
<organism evidence="3 4">
    <name type="scientific">Orchesella cincta</name>
    <name type="common">Springtail</name>
    <name type="synonym">Podura cincta</name>
    <dbReference type="NCBI Taxonomy" id="48709"/>
    <lineage>
        <taxon>Eukaryota</taxon>
        <taxon>Metazoa</taxon>
        <taxon>Ecdysozoa</taxon>
        <taxon>Arthropoda</taxon>
        <taxon>Hexapoda</taxon>
        <taxon>Collembola</taxon>
        <taxon>Entomobryomorpha</taxon>
        <taxon>Entomobryoidea</taxon>
        <taxon>Orchesellidae</taxon>
        <taxon>Orchesellinae</taxon>
        <taxon>Orchesella</taxon>
    </lineage>
</organism>
<name>A0A1D2M791_ORCCI</name>
<protein>
    <recommendedName>
        <fullName evidence="2">TNFR-Cys domain-containing protein</fullName>
    </recommendedName>
</protein>
<sequence length="115" mass="12241">MSPRNCHFVMFTLVLLLGIVSFSSSHEMGLGEKCTRGDETHFCNSTANLECCACSCSCKVGYKEQEGICVEGADDNNVCATKPNDCSGASTVVITTGQIVMIVSTGIFALRNMLS</sequence>
<comment type="caution">
    <text evidence="3">The sequence shown here is derived from an EMBL/GenBank/DDBJ whole genome shotgun (WGS) entry which is preliminary data.</text>
</comment>
<accession>A0A1D2M791</accession>
<dbReference type="InterPro" id="IPR001368">
    <property type="entry name" value="TNFR/NGFR_Cys_rich_reg"/>
</dbReference>
<dbReference type="AlphaFoldDB" id="A0A1D2M791"/>
<proteinExistence type="predicted"/>
<feature type="domain" description="TNFR-Cys" evidence="2">
    <location>
        <begin position="34"/>
        <end position="79"/>
    </location>
</feature>
<dbReference type="PROSITE" id="PS00652">
    <property type="entry name" value="TNFR_NGFR_1"/>
    <property type="match status" value="1"/>
</dbReference>
<keyword evidence="1" id="KW-0732">Signal</keyword>
<dbReference type="EMBL" id="LJIJ01003139">
    <property type="protein sequence ID" value="ODM88828.1"/>
    <property type="molecule type" value="Genomic_DNA"/>
</dbReference>
<feature type="signal peptide" evidence="1">
    <location>
        <begin position="1"/>
        <end position="25"/>
    </location>
</feature>
<evidence type="ECO:0000256" key="1">
    <source>
        <dbReference type="SAM" id="SignalP"/>
    </source>
</evidence>
<evidence type="ECO:0000313" key="4">
    <source>
        <dbReference type="Proteomes" id="UP000094527"/>
    </source>
</evidence>
<gene>
    <name evidence="3" type="ORF">Ocin01_17854</name>
</gene>